<reference evidence="1 2" key="1">
    <citation type="submission" date="2016-11" db="EMBL/GenBank/DDBJ databases">
        <authorList>
            <person name="Jaros S."/>
            <person name="Januszkiewicz K."/>
            <person name="Wedrychowicz H."/>
        </authorList>
    </citation>
    <scope>NUCLEOTIDE SEQUENCE [LARGE SCALE GENOMIC DNA]</scope>
    <source>
        <strain evidence="1 2">DSM 14828</strain>
    </source>
</reference>
<dbReference type="CDD" id="cd07067">
    <property type="entry name" value="HP_PGM_like"/>
    <property type="match status" value="1"/>
</dbReference>
<dbReference type="EMBL" id="FQTU01000001">
    <property type="protein sequence ID" value="SHE30803.1"/>
    <property type="molecule type" value="Genomic_DNA"/>
</dbReference>
<proteinExistence type="predicted"/>
<dbReference type="InterPro" id="IPR013078">
    <property type="entry name" value="His_Pase_superF_clade-1"/>
</dbReference>
<organism evidence="1 2">
    <name type="scientific">Alkalibacter saccharofermentans DSM 14828</name>
    <dbReference type="NCBI Taxonomy" id="1120975"/>
    <lineage>
        <taxon>Bacteria</taxon>
        <taxon>Bacillati</taxon>
        <taxon>Bacillota</taxon>
        <taxon>Clostridia</taxon>
        <taxon>Eubacteriales</taxon>
        <taxon>Eubacteriaceae</taxon>
        <taxon>Alkalibacter</taxon>
    </lineage>
</organism>
<dbReference type="Proteomes" id="UP000184251">
    <property type="component" value="Unassembled WGS sequence"/>
</dbReference>
<dbReference type="STRING" id="1120975.SAMN02746064_00238"/>
<evidence type="ECO:0000313" key="2">
    <source>
        <dbReference type="Proteomes" id="UP000184251"/>
    </source>
</evidence>
<dbReference type="InterPro" id="IPR029033">
    <property type="entry name" value="His_PPase_superfam"/>
</dbReference>
<sequence length="164" mass="18468">MVDNIVLFRHGKAQDKGSSISDELRQLTKEGIVSLQSEMIGLINMLPKYLNIQIWASPLKRSLETAEIIDSYLKSQNIIIYDFIGSGAYSALINELRSCSNDTVLIAGHEPWLGDWSKRMTGCHLPFKKGAAALLKPDSSFDKFDISWFLQPYALTELSCKIKR</sequence>
<dbReference type="OrthoDB" id="2388260at2"/>
<gene>
    <name evidence="1" type="ORF">SAMN02746064_00238</name>
</gene>
<keyword evidence="2" id="KW-1185">Reference proteome</keyword>
<name>A0A1M4SEZ8_9FIRM</name>
<accession>A0A1M4SEZ8</accession>
<dbReference type="SUPFAM" id="SSF53254">
    <property type="entry name" value="Phosphoglycerate mutase-like"/>
    <property type="match status" value="1"/>
</dbReference>
<evidence type="ECO:0000313" key="1">
    <source>
        <dbReference type="EMBL" id="SHE30803.1"/>
    </source>
</evidence>
<dbReference type="RefSeq" id="WP_073269229.1">
    <property type="nucleotide sequence ID" value="NZ_FQTU01000001.1"/>
</dbReference>
<dbReference type="AlphaFoldDB" id="A0A1M4SEZ8"/>
<dbReference type="Gene3D" id="3.40.50.1240">
    <property type="entry name" value="Phosphoglycerate mutase-like"/>
    <property type="match status" value="1"/>
</dbReference>
<protein>
    <submittedName>
        <fullName evidence="1">Phosphohistidine phosphatase, SixA</fullName>
    </submittedName>
</protein>